<sequence>MLISNGLGTPHDAWPTINRQTETYRVVTWDHRGLGGSDRPSDESRITISDHTDDLFAVMDSYGIDRAVVIGWSAGVNIAFEAALREQRRIAGVLAVGGVPGGTFEALLHPLPRFLRPRAGRVGSHLMRYLGPVLNRLGDVLPGSPEHGFDTRGVATFGLDVIHGQTLVRVLRRFADHDWPWYSRLARAVGDQPPMDLSSIDIPVTYIAGTWDAITSAERMRAASAQTPRSRYVELPATHFVPLQLPNRMSTELSSLVNRCRL</sequence>
<keyword evidence="2" id="KW-0378">Hydrolase</keyword>
<reference evidence="2" key="1">
    <citation type="submission" date="2022-05" db="EMBL/GenBank/DDBJ databases">
        <title>A methanotrophic Mycobacterium dominates a cave microbial ecosystem.</title>
        <authorList>
            <person name="Van Spanning R.J.M."/>
            <person name="Guan Q."/>
            <person name="Melkonian C."/>
            <person name="Gallant J."/>
            <person name="Polerecky L."/>
            <person name="Flot J.-F."/>
            <person name="Brandt B.W."/>
            <person name="Braster M."/>
            <person name="Iturbe Espinoza P."/>
            <person name="Aerts J."/>
            <person name="Meima-Franke M."/>
            <person name="Piersma S.R."/>
            <person name="Bunduc C."/>
            <person name="Ummels R."/>
            <person name="Pain A."/>
            <person name="Fleming E.J."/>
            <person name="van der Wel N."/>
            <person name="Gherman V.D."/>
            <person name="Sarbu S.M."/>
            <person name="Bodelier P.L.E."/>
            <person name="Bitter W."/>
        </authorList>
    </citation>
    <scope>NUCLEOTIDE SEQUENCE</scope>
    <source>
        <strain evidence="2">Sulfur Cave</strain>
    </source>
</reference>
<keyword evidence="3" id="KW-1185">Reference proteome</keyword>
<proteinExistence type="predicted"/>
<dbReference type="PANTHER" id="PTHR43433">
    <property type="entry name" value="HYDROLASE, ALPHA/BETA FOLD FAMILY PROTEIN"/>
    <property type="match status" value="1"/>
</dbReference>
<dbReference type="GO" id="GO:0016787">
    <property type="term" value="F:hydrolase activity"/>
    <property type="evidence" value="ECO:0007669"/>
    <property type="project" value="UniProtKB-KW"/>
</dbReference>
<dbReference type="InterPro" id="IPR000073">
    <property type="entry name" value="AB_hydrolase_1"/>
</dbReference>
<dbReference type="SUPFAM" id="SSF53474">
    <property type="entry name" value="alpha/beta-Hydrolases"/>
    <property type="match status" value="1"/>
</dbReference>
<evidence type="ECO:0000313" key="2">
    <source>
        <dbReference type="EMBL" id="UQX10529.1"/>
    </source>
</evidence>
<dbReference type="PANTHER" id="PTHR43433:SF5">
    <property type="entry name" value="AB HYDROLASE-1 DOMAIN-CONTAINING PROTEIN"/>
    <property type="match status" value="1"/>
</dbReference>
<dbReference type="InterPro" id="IPR050471">
    <property type="entry name" value="AB_hydrolase"/>
</dbReference>
<gene>
    <name evidence="2" type="ORF">M5I08_21120</name>
</gene>
<dbReference type="Pfam" id="PF00561">
    <property type="entry name" value="Abhydrolase_1"/>
    <property type="match status" value="1"/>
</dbReference>
<dbReference type="EMBL" id="CP097320">
    <property type="protein sequence ID" value="UQX10529.1"/>
    <property type="molecule type" value="Genomic_DNA"/>
</dbReference>
<evidence type="ECO:0000313" key="3">
    <source>
        <dbReference type="Proteomes" id="UP001056610"/>
    </source>
</evidence>
<dbReference type="RefSeq" id="WP_249762941.1">
    <property type="nucleotide sequence ID" value="NZ_CP097320.1"/>
</dbReference>
<evidence type="ECO:0000259" key="1">
    <source>
        <dbReference type="Pfam" id="PF00561"/>
    </source>
</evidence>
<accession>A0ABY4QI32</accession>
<name>A0ABY4QI32_9MYCO</name>
<protein>
    <submittedName>
        <fullName evidence="2">Alpha/beta hydrolase</fullName>
    </submittedName>
</protein>
<dbReference type="Gene3D" id="3.40.50.1820">
    <property type="entry name" value="alpha/beta hydrolase"/>
    <property type="match status" value="1"/>
</dbReference>
<dbReference type="Proteomes" id="UP001056610">
    <property type="component" value="Chromosome"/>
</dbReference>
<organism evidence="2 3">
    <name type="scientific">Candidatus Mycobacterium methanotrophicum</name>
    <dbReference type="NCBI Taxonomy" id="2943498"/>
    <lineage>
        <taxon>Bacteria</taxon>
        <taxon>Bacillati</taxon>
        <taxon>Actinomycetota</taxon>
        <taxon>Actinomycetes</taxon>
        <taxon>Mycobacteriales</taxon>
        <taxon>Mycobacteriaceae</taxon>
        <taxon>Mycobacterium</taxon>
    </lineage>
</organism>
<feature type="domain" description="AB hydrolase-1" evidence="1">
    <location>
        <begin position="2"/>
        <end position="114"/>
    </location>
</feature>
<dbReference type="InterPro" id="IPR029058">
    <property type="entry name" value="AB_hydrolase_fold"/>
</dbReference>